<dbReference type="InterPro" id="IPR038078">
    <property type="entry name" value="PhoU-like_sf"/>
</dbReference>
<evidence type="ECO:0000256" key="2">
    <source>
        <dbReference type="SAM" id="Coils"/>
    </source>
</evidence>
<evidence type="ECO:0000313" key="4">
    <source>
        <dbReference type="Proteomes" id="UP000186469"/>
    </source>
</evidence>
<organism evidence="3 4">
    <name type="scientific">Desulfovibrio litoralis DSM 11393</name>
    <dbReference type="NCBI Taxonomy" id="1121455"/>
    <lineage>
        <taxon>Bacteria</taxon>
        <taxon>Pseudomonadati</taxon>
        <taxon>Thermodesulfobacteriota</taxon>
        <taxon>Desulfovibrionia</taxon>
        <taxon>Desulfovibrionales</taxon>
        <taxon>Desulfovibrionaceae</taxon>
        <taxon>Desulfovibrio</taxon>
    </lineage>
</organism>
<evidence type="ECO:0008006" key="5">
    <source>
        <dbReference type="Google" id="ProtNLM"/>
    </source>
</evidence>
<protein>
    <recommendedName>
        <fullName evidence="5">TIGR00153 family protein</fullName>
    </recommendedName>
</protein>
<dbReference type="InterPro" id="IPR002727">
    <property type="entry name" value="DUF47"/>
</dbReference>
<dbReference type="AlphaFoldDB" id="A0A1M7TKH8"/>
<name>A0A1M7TKH8_9BACT</name>
<dbReference type="PANTHER" id="PTHR36536">
    <property type="entry name" value="UPF0111 PROTEIN HI_1603"/>
    <property type="match status" value="1"/>
</dbReference>
<keyword evidence="4" id="KW-1185">Reference proteome</keyword>
<gene>
    <name evidence="3" type="ORF">SAMN02745728_02164</name>
</gene>
<dbReference type="InterPro" id="IPR018445">
    <property type="entry name" value="Put_Phosphate_transp_reg"/>
</dbReference>
<dbReference type="STRING" id="1121455.SAMN02745728_02164"/>
<reference evidence="3 4" key="1">
    <citation type="submission" date="2016-12" db="EMBL/GenBank/DDBJ databases">
        <authorList>
            <person name="Song W.-J."/>
            <person name="Kurnit D.M."/>
        </authorList>
    </citation>
    <scope>NUCLEOTIDE SEQUENCE [LARGE SCALE GENOMIC DNA]</scope>
    <source>
        <strain evidence="3 4">DSM 11393</strain>
    </source>
</reference>
<sequence length="227" mass="26863">MIRLPLFGLLSPRSPMLGLMKHYECIEKGMKLVEESLECYILSDTNGECREFRRLQEELNLLEEQADKIKRNVRNHLPAWLMMPVDRTLIFSYTRHQDDILNEGQRALHWLSMRQFVIPEDLQKDLIYYIAEVYQNVQLLKIALTQTVDFINGDDIDRETTKQSCRNVRKQHKIVNQQRHKITYKVYNSEVMDFKSIYQLMNFISSMDTISHSAEDCAETLRAMIAK</sequence>
<accession>A0A1M7TKH8</accession>
<keyword evidence="2" id="KW-0175">Coiled coil</keyword>
<evidence type="ECO:0000256" key="1">
    <source>
        <dbReference type="ARBA" id="ARBA00008591"/>
    </source>
</evidence>
<dbReference type="PANTHER" id="PTHR36536:SF3">
    <property type="entry name" value="UPF0111 PROTEIN HI_1603"/>
    <property type="match status" value="1"/>
</dbReference>
<evidence type="ECO:0000313" key="3">
    <source>
        <dbReference type="EMBL" id="SHN71215.1"/>
    </source>
</evidence>
<dbReference type="Gene3D" id="1.20.58.220">
    <property type="entry name" value="Phosphate transport system protein phou homolog 2, domain 2"/>
    <property type="match status" value="1"/>
</dbReference>
<comment type="similarity">
    <text evidence="1">Belongs to the UPF0111 family.</text>
</comment>
<dbReference type="RefSeq" id="WP_072697837.1">
    <property type="nucleotide sequence ID" value="NZ_FRDI01000014.1"/>
</dbReference>
<dbReference type="EMBL" id="FRDI01000014">
    <property type="protein sequence ID" value="SHN71215.1"/>
    <property type="molecule type" value="Genomic_DNA"/>
</dbReference>
<dbReference type="Proteomes" id="UP000186469">
    <property type="component" value="Unassembled WGS sequence"/>
</dbReference>
<feature type="coiled-coil region" evidence="2">
    <location>
        <begin position="45"/>
        <end position="72"/>
    </location>
</feature>
<proteinExistence type="inferred from homology"/>
<dbReference type="Pfam" id="PF01865">
    <property type="entry name" value="PhoU_div"/>
    <property type="match status" value="1"/>
</dbReference>